<evidence type="ECO:0000313" key="2">
    <source>
        <dbReference type="EMBL" id="MDN5213722.1"/>
    </source>
</evidence>
<dbReference type="RefSeq" id="WP_346759059.1">
    <property type="nucleotide sequence ID" value="NZ_JAUJEB010000003.1"/>
</dbReference>
<feature type="signal peptide" evidence="1">
    <location>
        <begin position="1"/>
        <end position="21"/>
    </location>
</feature>
<dbReference type="EMBL" id="JAUJEB010000003">
    <property type="protein sequence ID" value="MDN5213722.1"/>
    <property type="molecule type" value="Genomic_DNA"/>
</dbReference>
<protein>
    <submittedName>
        <fullName evidence="2">Uncharacterized protein</fullName>
    </submittedName>
</protein>
<reference evidence="2" key="1">
    <citation type="submission" date="2023-06" db="EMBL/GenBank/DDBJ databases">
        <title>Genomic of Agaribacillus aureum.</title>
        <authorList>
            <person name="Wang G."/>
        </authorList>
    </citation>
    <scope>NUCLEOTIDE SEQUENCE</scope>
    <source>
        <strain evidence="2">BMA12</strain>
    </source>
</reference>
<dbReference type="Proteomes" id="UP001172083">
    <property type="component" value="Unassembled WGS sequence"/>
</dbReference>
<keyword evidence="3" id="KW-1185">Reference proteome</keyword>
<keyword evidence="1" id="KW-0732">Signal</keyword>
<evidence type="ECO:0000256" key="1">
    <source>
        <dbReference type="SAM" id="SignalP"/>
    </source>
</evidence>
<feature type="chain" id="PRO_5046234258" evidence="1">
    <location>
        <begin position="22"/>
        <end position="125"/>
    </location>
</feature>
<organism evidence="2 3">
    <name type="scientific">Agaribacillus aureus</name>
    <dbReference type="NCBI Taxonomy" id="3051825"/>
    <lineage>
        <taxon>Bacteria</taxon>
        <taxon>Pseudomonadati</taxon>
        <taxon>Bacteroidota</taxon>
        <taxon>Cytophagia</taxon>
        <taxon>Cytophagales</taxon>
        <taxon>Splendidivirgaceae</taxon>
        <taxon>Agaribacillus</taxon>
    </lineage>
</organism>
<name>A0ABT8L9N0_9BACT</name>
<accession>A0ABT8L9N0</accession>
<sequence>MKKLSKILVMAMGVCMITVVGGSTDPQQLNEFMEAETAVTVSGTINVFVDGGLEETHSVSGTQGVNNTINRLDCGSNNAEGTYTYLTQSGATIISITDVSPHEVKFVYNPSSNGFLLEFDIETGP</sequence>
<comment type="caution">
    <text evidence="2">The sequence shown here is derived from an EMBL/GenBank/DDBJ whole genome shotgun (WGS) entry which is preliminary data.</text>
</comment>
<evidence type="ECO:0000313" key="3">
    <source>
        <dbReference type="Proteomes" id="UP001172083"/>
    </source>
</evidence>
<gene>
    <name evidence="2" type="ORF">QQ020_16740</name>
</gene>
<proteinExistence type="predicted"/>